<feature type="transmembrane region" description="Helical" evidence="2">
    <location>
        <begin position="276"/>
        <end position="297"/>
    </location>
</feature>
<dbReference type="AlphaFoldDB" id="A0A845ERL8"/>
<dbReference type="PANTHER" id="PTHR22916">
    <property type="entry name" value="GLYCOSYLTRANSFERASE"/>
    <property type="match status" value="1"/>
</dbReference>
<evidence type="ECO:0000313" key="4">
    <source>
        <dbReference type="EMBL" id="MYL62057.1"/>
    </source>
</evidence>
<dbReference type="PANTHER" id="PTHR22916:SF71">
    <property type="entry name" value="GLYCOSYL TRANSFERASE"/>
    <property type="match status" value="1"/>
</dbReference>
<evidence type="ECO:0000256" key="1">
    <source>
        <dbReference type="ARBA" id="ARBA00006739"/>
    </source>
</evidence>
<dbReference type="SUPFAM" id="SSF53448">
    <property type="entry name" value="Nucleotide-diphospho-sugar transferases"/>
    <property type="match status" value="1"/>
</dbReference>
<dbReference type="GO" id="GO:0016740">
    <property type="term" value="F:transferase activity"/>
    <property type="evidence" value="ECO:0007669"/>
    <property type="project" value="UniProtKB-KW"/>
</dbReference>
<dbReference type="CDD" id="cd02525">
    <property type="entry name" value="Succinoglycan_BP_ExoA"/>
    <property type="match status" value="1"/>
</dbReference>
<feature type="domain" description="Glycosyltransferase 2-like" evidence="3">
    <location>
        <begin position="7"/>
        <end position="179"/>
    </location>
</feature>
<comment type="similarity">
    <text evidence="1">Belongs to the glycosyltransferase 2 family.</text>
</comment>
<keyword evidence="2" id="KW-0812">Transmembrane</keyword>
<evidence type="ECO:0000256" key="2">
    <source>
        <dbReference type="SAM" id="Phobius"/>
    </source>
</evidence>
<dbReference type="InterPro" id="IPR001173">
    <property type="entry name" value="Glyco_trans_2-like"/>
</dbReference>
<dbReference type="Gene3D" id="3.90.550.10">
    <property type="entry name" value="Spore Coat Polysaccharide Biosynthesis Protein SpsA, Chain A"/>
    <property type="match status" value="1"/>
</dbReference>
<dbReference type="RefSeq" id="WP_160917953.1">
    <property type="nucleotide sequence ID" value="NZ_WMEY01000001.1"/>
</dbReference>
<protein>
    <submittedName>
        <fullName evidence="4">Glycosyltransferase</fullName>
    </submittedName>
</protein>
<feature type="transmembrane region" description="Helical" evidence="2">
    <location>
        <begin position="309"/>
        <end position="328"/>
    </location>
</feature>
<sequence>MKELFFSVLLVVKNEERYIRKLLEGVLQQKFPQHSYEILVVDGMSSDRTKDIIEDVSLKNPGRIRLFENPKETLPTGWNLAIQNAKGKYILRVDGHTMIPENFLKGYYDLIQRKPNMDCVGGVIRTEGKGFWGTINAYVYSHPMGVGNSMFRITKSSSKWEGLVDTVPYGAYKREVFQKAGLFNENLRRSEDIEFHARVRNRGGKFYLSSDIASTYFARDSVKTFVQKSYADGKWGIIASRSTKGVMRFRQLAPLMAFLTGTGLGIGAVFNDAFLIGLLSLVAIYLMMIGVSSLGVIKQHGFRAYFPTVMQFFLLHFSRGLGLVGGYFSKQYWKVKTGHEKWARITTDHIS</sequence>
<dbReference type="EMBL" id="WMEY01000001">
    <property type="protein sequence ID" value="MYL62057.1"/>
    <property type="molecule type" value="Genomic_DNA"/>
</dbReference>
<evidence type="ECO:0000313" key="5">
    <source>
        <dbReference type="Proteomes" id="UP000447833"/>
    </source>
</evidence>
<keyword evidence="2" id="KW-1133">Transmembrane helix</keyword>
<feature type="transmembrane region" description="Helical" evidence="2">
    <location>
        <begin position="252"/>
        <end position="270"/>
    </location>
</feature>
<reference evidence="4 5" key="1">
    <citation type="submission" date="2019-11" db="EMBL/GenBank/DDBJ databases">
        <title>Genome sequences of 17 halophilic strains isolated from different environments.</title>
        <authorList>
            <person name="Furrow R.E."/>
        </authorList>
    </citation>
    <scope>NUCLEOTIDE SEQUENCE [LARGE SCALE GENOMIC DNA]</scope>
    <source>
        <strain evidence="4 5">22506_14_FS</strain>
    </source>
</reference>
<dbReference type="Proteomes" id="UP000447833">
    <property type="component" value="Unassembled WGS sequence"/>
</dbReference>
<name>A0A845ERL8_9BACL</name>
<proteinExistence type="inferred from homology"/>
<accession>A0A845ERL8</accession>
<keyword evidence="4" id="KW-0808">Transferase</keyword>
<comment type="caution">
    <text evidence="4">The sequence shown here is derived from an EMBL/GenBank/DDBJ whole genome shotgun (WGS) entry which is preliminary data.</text>
</comment>
<keyword evidence="2" id="KW-0472">Membrane</keyword>
<organism evidence="4 5">
    <name type="scientific">Guptibacillus hwajinpoensis</name>
    <dbReference type="NCBI Taxonomy" id="208199"/>
    <lineage>
        <taxon>Bacteria</taxon>
        <taxon>Bacillati</taxon>
        <taxon>Bacillota</taxon>
        <taxon>Bacilli</taxon>
        <taxon>Bacillales</taxon>
        <taxon>Guptibacillaceae</taxon>
        <taxon>Guptibacillus</taxon>
    </lineage>
</organism>
<dbReference type="InterPro" id="IPR029044">
    <property type="entry name" value="Nucleotide-diphossugar_trans"/>
</dbReference>
<dbReference type="Pfam" id="PF00535">
    <property type="entry name" value="Glycos_transf_2"/>
    <property type="match status" value="1"/>
</dbReference>
<evidence type="ECO:0000259" key="3">
    <source>
        <dbReference type="Pfam" id="PF00535"/>
    </source>
</evidence>
<gene>
    <name evidence="4" type="ORF">GLW07_01680</name>
</gene>